<protein>
    <submittedName>
        <fullName evidence="1">Uncharacterized protein</fullName>
    </submittedName>
</protein>
<gene>
    <name evidence="1" type="ORF">QAD02_000598</name>
</gene>
<organism evidence="1 2">
    <name type="scientific">Eretmocerus hayati</name>
    <dbReference type="NCBI Taxonomy" id="131215"/>
    <lineage>
        <taxon>Eukaryota</taxon>
        <taxon>Metazoa</taxon>
        <taxon>Ecdysozoa</taxon>
        <taxon>Arthropoda</taxon>
        <taxon>Hexapoda</taxon>
        <taxon>Insecta</taxon>
        <taxon>Pterygota</taxon>
        <taxon>Neoptera</taxon>
        <taxon>Endopterygota</taxon>
        <taxon>Hymenoptera</taxon>
        <taxon>Apocrita</taxon>
        <taxon>Proctotrupomorpha</taxon>
        <taxon>Chalcidoidea</taxon>
        <taxon>Aphelinidae</taxon>
        <taxon>Aphelininae</taxon>
        <taxon>Eretmocerus</taxon>
    </lineage>
</organism>
<sequence>MSFAIHESNIILCSRDNSVVAYNLESKTQKTFTLPNLATEKEIRAHNNEDFDSLDALLSVVFSADGKYFLICANRKQLCVYNSTSLELVSNRTLARSASRVKFLPNNDIVVADRSGDAYLYSVEKADEKGQLLLGHLSMLLDVLVTSDLNHIITADRDEKIRVSLFPNSYNILSYCLGHKKFVTNLGFVPHDESILVSCGGDGSLMFWDFVKGTELLTIYFHEKFSQNDLETLNEFLEITDAKGKVSVPPVKLFQLIQFAKEKSIICMAFYCSKTILVYSITGLKNDFTVEYSQSIIFNKMILDCKSYGNKLWVLTSDGLHVYKFLESGLILINDRDTESETSDLDELWKKLQAASSIPFLPILYKRTFDSLQEYQERKKLRLDP</sequence>
<evidence type="ECO:0000313" key="2">
    <source>
        <dbReference type="Proteomes" id="UP001239111"/>
    </source>
</evidence>
<name>A0ACC2NDQ4_9HYME</name>
<reference evidence="1" key="1">
    <citation type="submission" date="2023-04" db="EMBL/GenBank/DDBJ databases">
        <title>A chromosome-level genome assembly of the parasitoid wasp Eretmocerus hayati.</title>
        <authorList>
            <person name="Zhong Y."/>
            <person name="Liu S."/>
            <person name="Liu Y."/>
        </authorList>
    </citation>
    <scope>NUCLEOTIDE SEQUENCE</scope>
    <source>
        <strain evidence="1">ZJU_SS_LIU_2023</strain>
    </source>
</reference>
<proteinExistence type="predicted"/>
<dbReference type="Proteomes" id="UP001239111">
    <property type="component" value="Chromosome 3"/>
</dbReference>
<evidence type="ECO:0000313" key="1">
    <source>
        <dbReference type="EMBL" id="KAJ8669339.1"/>
    </source>
</evidence>
<comment type="caution">
    <text evidence="1">The sequence shown here is derived from an EMBL/GenBank/DDBJ whole genome shotgun (WGS) entry which is preliminary data.</text>
</comment>
<dbReference type="EMBL" id="CM056743">
    <property type="protein sequence ID" value="KAJ8669339.1"/>
    <property type="molecule type" value="Genomic_DNA"/>
</dbReference>
<keyword evidence="2" id="KW-1185">Reference proteome</keyword>
<accession>A0ACC2NDQ4</accession>